<evidence type="ECO:0000256" key="3">
    <source>
        <dbReference type="ARBA" id="ARBA00006702"/>
    </source>
</evidence>
<proteinExistence type="inferred from homology"/>
<keyword evidence="14" id="KW-1185">Reference proteome</keyword>
<feature type="region of interest" description="Disordered" evidence="12">
    <location>
        <begin position="73"/>
        <end position="98"/>
    </location>
</feature>
<keyword evidence="7 11" id="KW-0904">Protein phosphatase</keyword>
<feature type="compositionally biased region" description="Low complexity" evidence="12">
    <location>
        <begin position="73"/>
        <end position="97"/>
    </location>
</feature>
<dbReference type="InterPro" id="IPR036457">
    <property type="entry name" value="PPM-type-like_dom_sf"/>
</dbReference>
<dbReference type="Proteomes" id="UP000515160">
    <property type="component" value="Chromosome X"/>
</dbReference>
<keyword evidence="6 11" id="KW-0460">Magnesium</keyword>
<keyword evidence="4 11" id="KW-0479">Metal-binding</keyword>
<evidence type="ECO:0000256" key="10">
    <source>
        <dbReference type="ARBA" id="ARBA00048336"/>
    </source>
</evidence>
<dbReference type="SMART" id="SM00332">
    <property type="entry name" value="PP2Cc"/>
    <property type="match status" value="1"/>
</dbReference>
<dbReference type="GeneID" id="117577954"/>
<accession>A0A6P8XZ75</accession>
<comment type="cofactor">
    <cofactor evidence="2 11">
        <name>Mg(2+)</name>
        <dbReference type="ChEBI" id="CHEBI:18420"/>
    </cofactor>
</comment>
<evidence type="ECO:0000313" key="14">
    <source>
        <dbReference type="Proteomes" id="UP000515160"/>
    </source>
</evidence>
<evidence type="ECO:0000256" key="8">
    <source>
        <dbReference type="ARBA" id="ARBA00023211"/>
    </source>
</evidence>
<name>A0A6P8XZ75_DROAB</name>
<dbReference type="GO" id="GO:0046872">
    <property type="term" value="F:metal ion binding"/>
    <property type="evidence" value="ECO:0007669"/>
    <property type="project" value="UniProtKB-UniRule"/>
</dbReference>
<evidence type="ECO:0000256" key="9">
    <source>
        <dbReference type="ARBA" id="ARBA00047761"/>
    </source>
</evidence>
<evidence type="ECO:0000256" key="2">
    <source>
        <dbReference type="ARBA" id="ARBA00001946"/>
    </source>
</evidence>
<keyword evidence="5 11" id="KW-0378">Hydrolase</keyword>
<feature type="domain" description="PPM-type phosphatase" evidence="13">
    <location>
        <begin position="105"/>
        <end position="365"/>
    </location>
</feature>
<dbReference type="InterPro" id="IPR001932">
    <property type="entry name" value="PPM-type_phosphatase-like_dom"/>
</dbReference>
<dbReference type="GO" id="GO:0005739">
    <property type="term" value="C:mitochondrion"/>
    <property type="evidence" value="ECO:0007669"/>
    <property type="project" value="TreeGrafter"/>
</dbReference>
<dbReference type="RefSeq" id="XP_034118888.1">
    <property type="nucleotide sequence ID" value="XM_034262997.2"/>
</dbReference>
<dbReference type="AlphaFoldDB" id="A0A6P8XZ75"/>
<evidence type="ECO:0000256" key="11">
    <source>
        <dbReference type="RuleBase" id="RU366020"/>
    </source>
</evidence>
<dbReference type="PANTHER" id="PTHR12320">
    <property type="entry name" value="PROTEIN PHOSPHATASE 2C"/>
    <property type="match status" value="1"/>
</dbReference>
<dbReference type="FunFam" id="3.60.40.10:FF:000009">
    <property type="entry name" value="Blast:Protein phosphatase PTC7 homolog"/>
    <property type="match status" value="1"/>
</dbReference>
<evidence type="ECO:0000256" key="4">
    <source>
        <dbReference type="ARBA" id="ARBA00022723"/>
    </source>
</evidence>
<dbReference type="PANTHER" id="PTHR12320:SF1">
    <property type="entry name" value="PROTEIN PHOSPHATASE PTC7 HOMOLOG"/>
    <property type="match status" value="1"/>
</dbReference>
<dbReference type="EC" id="3.1.3.16" evidence="11"/>
<evidence type="ECO:0000256" key="5">
    <source>
        <dbReference type="ARBA" id="ARBA00022801"/>
    </source>
</evidence>
<dbReference type="GO" id="GO:0004722">
    <property type="term" value="F:protein serine/threonine phosphatase activity"/>
    <property type="evidence" value="ECO:0007669"/>
    <property type="project" value="UniProtKB-EC"/>
</dbReference>
<organism evidence="14 15">
    <name type="scientific">Drosophila albomicans</name>
    <name type="common">Fruit fly</name>
    <dbReference type="NCBI Taxonomy" id="7291"/>
    <lineage>
        <taxon>Eukaryota</taxon>
        <taxon>Metazoa</taxon>
        <taxon>Ecdysozoa</taxon>
        <taxon>Arthropoda</taxon>
        <taxon>Hexapoda</taxon>
        <taxon>Insecta</taxon>
        <taxon>Pterygota</taxon>
        <taxon>Neoptera</taxon>
        <taxon>Endopterygota</taxon>
        <taxon>Diptera</taxon>
        <taxon>Brachycera</taxon>
        <taxon>Muscomorpha</taxon>
        <taxon>Ephydroidea</taxon>
        <taxon>Drosophilidae</taxon>
        <taxon>Drosophila</taxon>
    </lineage>
</organism>
<gene>
    <name evidence="15" type="primary">LOC117577954</name>
</gene>
<comment type="catalytic activity">
    <reaction evidence="10 11">
        <text>O-phospho-L-threonyl-[protein] + H2O = L-threonyl-[protein] + phosphate</text>
        <dbReference type="Rhea" id="RHEA:47004"/>
        <dbReference type="Rhea" id="RHEA-COMP:11060"/>
        <dbReference type="Rhea" id="RHEA-COMP:11605"/>
        <dbReference type="ChEBI" id="CHEBI:15377"/>
        <dbReference type="ChEBI" id="CHEBI:30013"/>
        <dbReference type="ChEBI" id="CHEBI:43474"/>
        <dbReference type="ChEBI" id="CHEBI:61977"/>
        <dbReference type="EC" id="3.1.3.16"/>
    </reaction>
</comment>
<reference evidence="15" key="1">
    <citation type="submission" date="2025-08" db="UniProtKB">
        <authorList>
            <consortium name="RefSeq"/>
        </authorList>
    </citation>
    <scope>IDENTIFICATION</scope>
    <source>
        <strain evidence="15">15112-1751.03</strain>
        <tissue evidence="15">Whole Adult</tissue>
    </source>
</reference>
<keyword evidence="8 11" id="KW-0464">Manganese</keyword>
<evidence type="ECO:0000256" key="7">
    <source>
        <dbReference type="ARBA" id="ARBA00022912"/>
    </source>
</evidence>
<evidence type="ECO:0000256" key="1">
    <source>
        <dbReference type="ARBA" id="ARBA00001936"/>
    </source>
</evidence>
<dbReference type="InterPro" id="IPR039123">
    <property type="entry name" value="PPTC7"/>
</dbReference>
<dbReference type="Gene3D" id="3.60.40.10">
    <property type="entry name" value="PPM-type phosphatase domain"/>
    <property type="match status" value="1"/>
</dbReference>
<evidence type="ECO:0000256" key="12">
    <source>
        <dbReference type="SAM" id="MobiDB-lite"/>
    </source>
</evidence>
<sequence length="366" mass="39300">MNEYLDNARRHIQRTVISGCDSLSETLNMTAMFASTSANQMLNALMHLKALLLQEAIEFIGLSGRANVVGDSSGATGASGSGSRSSESESESGTRSGQPRLVSVVCGFPKDIGMYPHYSKGQFGEDAWFSTSTDQADALGVADGVGGWRVYGIDPGQFSRFLMRSCERLAHAQDFEATRPEHLLARAYCNLLEQKQPILGSCTACVLTLLHDSSTLYAANIGDSGLLIIRDGAIVCRSMEQQHHFNTPYQLAVPPPGQGLNVLTDGPECAALLQFELQQGDVLILATDGVYDNVSEELLVRVLSHASGISDHVKLQTFANSIALMARSLSFNPSHDSPFSLNARRHNIDAPGGKPDDITVILASVV</sequence>
<protein>
    <recommendedName>
        <fullName evidence="11">Protein phosphatase</fullName>
        <ecNumber evidence="11">3.1.3.16</ecNumber>
    </recommendedName>
</protein>
<comment type="cofactor">
    <cofactor evidence="1 11">
        <name>Mn(2+)</name>
        <dbReference type="ChEBI" id="CHEBI:29035"/>
    </cofactor>
</comment>
<dbReference type="OrthoDB" id="60843at2759"/>
<dbReference type="SMART" id="SM00331">
    <property type="entry name" value="PP2C_SIG"/>
    <property type="match status" value="1"/>
</dbReference>
<dbReference type="Pfam" id="PF13672">
    <property type="entry name" value="PP2C_2"/>
    <property type="match status" value="1"/>
</dbReference>
<evidence type="ECO:0000313" key="15">
    <source>
        <dbReference type="RefSeq" id="XP_034118888.1"/>
    </source>
</evidence>
<evidence type="ECO:0000256" key="6">
    <source>
        <dbReference type="ARBA" id="ARBA00022842"/>
    </source>
</evidence>
<comment type="similarity">
    <text evidence="3 11">Belongs to the PP2C family.</text>
</comment>
<comment type="catalytic activity">
    <reaction evidence="9 11">
        <text>O-phospho-L-seryl-[protein] + H2O = L-seryl-[protein] + phosphate</text>
        <dbReference type="Rhea" id="RHEA:20629"/>
        <dbReference type="Rhea" id="RHEA-COMP:9863"/>
        <dbReference type="Rhea" id="RHEA-COMP:11604"/>
        <dbReference type="ChEBI" id="CHEBI:15377"/>
        <dbReference type="ChEBI" id="CHEBI:29999"/>
        <dbReference type="ChEBI" id="CHEBI:43474"/>
        <dbReference type="ChEBI" id="CHEBI:83421"/>
        <dbReference type="EC" id="3.1.3.16"/>
    </reaction>
</comment>
<dbReference type="SUPFAM" id="SSF81606">
    <property type="entry name" value="PP2C-like"/>
    <property type="match status" value="1"/>
</dbReference>
<evidence type="ECO:0000259" key="13">
    <source>
        <dbReference type="PROSITE" id="PS51746"/>
    </source>
</evidence>
<dbReference type="PROSITE" id="PS51746">
    <property type="entry name" value="PPM_2"/>
    <property type="match status" value="1"/>
</dbReference>